<dbReference type="Pfam" id="PF13365">
    <property type="entry name" value="Trypsin_2"/>
    <property type="match status" value="1"/>
</dbReference>
<organism evidence="1 2">
    <name type="scientific">Streptomyces xanthii</name>
    <dbReference type="NCBI Taxonomy" id="2768069"/>
    <lineage>
        <taxon>Bacteria</taxon>
        <taxon>Bacillati</taxon>
        <taxon>Actinomycetota</taxon>
        <taxon>Actinomycetes</taxon>
        <taxon>Kitasatosporales</taxon>
        <taxon>Streptomycetaceae</taxon>
        <taxon>Streptomyces</taxon>
    </lineage>
</organism>
<dbReference type="RefSeq" id="WP_188336672.1">
    <property type="nucleotide sequence ID" value="NZ_CP061281.1"/>
</dbReference>
<reference evidence="1 2" key="1">
    <citation type="submission" date="2020-09" db="EMBL/GenBank/DDBJ databases">
        <title>A novel species.</title>
        <authorList>
            <person name="Gao J."/>
        </authorList>
    </citation>
    <scope>NUCLEOTIDE SEQUENCE [LARGE SCALE GENOMIC DNA]</scope>
    <source>
        <strain evidence="1 2">CRXT-Y-14</strain>
    </source>
</reference>
<gene>
    <name evidence="1" type="ORF">IAG42_10025</name>
</gene>
<dbReference type="SUPFAM" id="SSF50494">
    <property type="entry name" value="Trypsin-like serine proteases"/>
    <property type="match status" value="1"/>
</dbReference>
<proteinExistence type="predicted"/>
<evidence type="ECO:0000313" key="1">
    <source>
        <dbReference type="EMBL" id="QNS03929.1"/>
    </source>
</evidence>
<dbReference type="InterPro" id="IPR009003">
    <property type="entry name" value="Peptidase_S1_PA"/>
</dbReference>
<keyword evidence="2" id="KW-1185">Reference proteome</keyword>
<sequence length="439" mass="47131">MAELAADWRVRLRSGDAAGALLGAGVLVDARTVLTCAHVVTRPDAALWAEFPENPALPSVAARVLDDGWVDDRHTDPSRDLAVLRLDSPRPEARPARLSTTIPAGLPVRATGYAERFDDGMTLTGSVAGLRGALVQIDARHRREVVREGFSGAGAWTVSPDGDPVVVGLVVSWRGDLDEPLPEDNILAFSYLIPVTRIAELAPPVRELAAPDAWDPAFDRRTRAWLGDPGAAPVKISVVAQDGGRARTLHHLAHLADLVHRPAEASRERLVERLLGRALTFAPGQWPATRAWLLGDGPAPAAPPEGHARVLLVDAVDDAHDPARLALLLGRLAACGLRLLLVFRDSEAPGWPEVRDHVLEPALLTHADHLLTRAKEREARLARETGVLDPASLPHHTATVEPLILRRRSLTTITDPGTRLAALRSLVTDLQSAHPGGPA</sequence>
<name>A0A7H1B5C4_9ACTN</name>
<accession>A0A7H1B5C4</accession>
<protein>
    <submittedName>
        <fullName evidence="1">Trypsin-like peptidase domain-containing protein</fullName>
    </submittedName>
</protein>
<dbReference type="AlphaFoldDB" id="A0A7H1B5C4"/>
<dbReference type="EMBL" id="CP061281">
    <property type="protein sequence ID" value="QNS03929.1"/>
    <property type="molecule type" value="Genomic_DNA"/>
</dbReference>
<evidence type="ECO:0000313" key="2">
    <source>
        <dbReference type="Proteomes" id="UP000516428"/>
    </source>
</evidence>
<dbReference type="Proteomes" id="UP000516428">
    <property type="component" value="Chromosome"/>
</dbReference>
<dbReference type="Gene3D" id="2.40.10.120">
    <property type="match status" value="1"/>
</dbReference>
<dbReference type="KEGG" id="sxn:IAG42_10025"/>